<dbReference type="GO" id="GO:0003677">
    <property type="term" value="F:DNA binding"/>
    <property type="evidence" value="ECO:0007669"/>
    <property type="project" value="UniProtKB-KW"/>
</dbReference>
<accession>A0A3S9B1W3</accession>
<evidence type="ECO:0008006" key="7">
    <source>
        <dbReference type="Google" id="ProtNLM"/>
    </source>
</evidence>
<dbReference type="KEGG" id="abaw:D5400_06245"/>
<dbReference type="EMBL" id="CP032509">
    <property type="protein sequence ID" value="AZN70927.1"/>
    <property type="molecule type" value="Genomic_DNA"/>
</dbReference>
<keyword evidence="4" id="KW-0233">DNA recombination</keyword>
<sequence length="520" mass="59106">MVGKHNLYIEMHHVDAASRAALKNSKKGAIDESYTLTDRGHRGLALRLRGGKVSWMVKTTKVSKVIGYAHPKTHPWAIKGIIEAKEIAGHVQAMIRNGEEALVDDYLSNRHSLKDHDKAVSAVRPVAETWTFRTCLEETLKERSDASAQRPLRPRSVDEYRHTFSRPILQPLLEKPVTSITRGEIETLRKAIKDKHGIRPSEKLLTNFRSVMDHVAAFHSMEAGLETVEPWWRMLSSPFGVRPRTRRPTIQEIVKTLLIAEEYSTKPFPGRYNKKVGVAPSALAGLWWLALTAQRAQAGLMLKSYDFNADTMPGREGWMLAAWDGSVMKNRQTHVLPIPPRASAKIQEHLAKCKYVGRSDWAFPSSTNPDKPTHKSVINNVMKRMAMRDQKRTKKQGTDDAPTRKKTRVDLFSERGILWWSPHDIRRTLLQRMDELGMPGGASAIMAHEIKLSQSLDDERMTMLQREEFRRQRAARITLMAYGGAQHINLKSTAMTAWTDSILDAYEEEKAKQMDQREAA</sequence>
<dbReference type="Gene3D" id="1.10.443.10">
    <property type="entry name" value="Intergrase catalytic core"/>
    <property type="match status" value="1"/>
</dbReference>
<dbReference type="GO" id="GO:0006310">
    <property type="term" value="P:DNA recombination"/>
    <property type="evidence" value="ECO:0007669"/>
    <property type="project" value="UniProtKB-KW"/>
</dbReference>
<organism evidence="5 6">
    <name type="scientific">Georhizobium profundi</name>
    <dbReference type="NCBI Taxonomy" id="2341112"/>
    <lineage>
        <taxon>Bacteria</taxon>
        <taxon>Pseudomonadati</taxon>
        <taxon>Pseudomonadota</taxon>
        <taxon>Alphaproteobacteria</taxon>
        <taxon>Hyphomicrobiales</taxon>
        <taxon>Rhizobiaceae</taxon>
        <taxon>Georhizobium</taxon>
    </lineage>
</organism>
<dbReference type="RefSeq" id="WP_126008681.1">
    <property type="nucleotide sequence ID" value="NZ_CP032509.1"/>
</dbReference>
<dbReference type="OrthoDB" id="7615137at2"/>
<evidence type="ECO:0000313" key="5">
    <source>
        <dbReference type="EMBL" id="AZN70927.1"/>
    </source>
</evidence>
<keyword evidence="3" id="KW-0238">DNA-binding</keyword>
<comment type="similarity">
    <text evidence="1">Belongs to the 'phage' integrase family.</text>
</comment>
<dbReference type="SUPFAM" id="SSF56349">
    <property type="entry name" value="DNA breaking-rejoining enzymes"/>
    <property type="match status" value="1"/>
</dbReference>
<gene>
    <name evidence="5" type="ORF">D5400_06245</name>
</gene>
<evidence type="ECO:0000256" key="4">
    <source>
        <dbReference type="ARBA" id="ARBA00023172"/>
    </source>
</evidence>
<protein>
    <recommendedName>
        <fullName evidence="7">DUF4102 domain-containing protein</fullName>
    </recommendedName>
</protein>
<dbReference type="InterPro" id="IPR010998">
    <property type="entry name" value="Integrase_recombinase_N"/>
</dbReference>
<evidence type="ECO:0000256" key="2">
    <source>
        <dbReference type="ARBA" id="ARBA00022908"/>
    </source>
</evidence>
<name>A0A3S9B1W3_9HYPH</name>
<reference evidence="5 6" key="1">
    <citation type="submission" date="2018-09" db="EMBL/GenBank/DDBJ databases">
        <title>Marinorhizobium profundi gen. nov., sp. nov., isolated from a deep-sea sediment sample from the New Britain Trench and proposal of Marinorhizobiaceae fam. nov. in the order Rhizobiales of the class Alphaproteobacteria.</title>
        <authorList>
            <person name="Cao J."/>
        </authorList>
    </citation>
    <scope>NUCLEOTIDE SEQUENCE [LARGE SCALE GENOMIC DNA]</scope>
    <source>
        <strain evidence="5 6">WS11</strain>
    </source>
</reference>
<keyword evidence="6" id="KW-1185">Reference proteome</keyword>
<keyword evidence="2" id="KW-0229">DNA integration</keyword>
<dbReference type="GO" id="GO:0015074">
    <property type="term" value="P:DNA integration"/>
    <property type="evidence" value="ECO:0007669"/>
    <property type="project" value="UniProtKB-KW"/>
</dbReference>
<evidence type="ECO:0000256" key="1">
    <source>
        <dbReference type="ARBA" id="ARBA00008857"/>
    </source>
</evidence>
<dbReference type="InterPro" id="IPR013762">
    <property type="entry name" value="Integrase-like_cat_sf"/>
</dbReference>
<dbReference type="PANTHER" id="PTHR30629:SF2">
    <property type="entry name" value="PROPHAGE INTEGRASE INTS-RELATED"/>
    <property type="match status" value="1"/>
</dbReference>
<evidence type="ECO:0000256" key="3">
    <source>
        <dbReference type="ARBA" id="ARBA00023125"/>
    </source>
</evidence>
<dbReference type="Gene3D" id="1.10.150.130">
    <property type="match status" value="1"/>
</dbReference>
<dbReference type="InterPro" id="IPR011010">
    <property type="entry name" value="DNA_brk_join_enz"/>
</dbReference>
<proteinExistence type="inferred from homology"/>
<dbReference type="InterPro" id="IPR050808">
    <property type="entry name" value="Phage_Integrase"/>
</dbReference>
<dbReference type="AlphaFoldDB" id="A0A3S9B1W3"/>
<dbReference type="PANTHER" id="PTHR30629">
    <property type="entry name" value="PROPHAGE INTEGRASE"/>
    <property type="match status" value="1"/>
</dbReference>
<dbReference type="Proteomes" id="UP000268192">
    <property type="component" value="Chromosome"/>
</dbReference>
<evidence type="ECO:0000313" key="6">
    <source>
        <dbReference type="Proteomes" id="UP000268192"/>
    </source>
</evidence>